<dbReference type="InterPro" id="IPR016047">
    <property type="entry name" value="M23ase_b-sheet_dom"/>
</dbReference>
<dbReference type="GO" id="GO:0004222">
    <property type="term" value="F:metalloendopeptidase activity"/>
    <property type="evidence" value="ECO:0007669"/>
    <property type="project" value="TreeGrafter"/>
</dbReference>
<dbReference type="Gene3D" id="2.70.70.10">
    <property type="entry name" value="Glucose Permease (Domain IIA)"/>
    <property type="match status" value="1"/>
</dbReference>
<reference evidence="2" key="1">
    <citation type="submission" date="2020-10" db="EMBL/GenBank/DDBJ databases">
        <title>New Zealand Leptospira genomics.</title>
        <authorList>
            <person name="Wilkinson D.A."/>
            <person name="Nisa S."/>
            <person name="Moinet M."/>
            <person name="Benschop J."/>
        </authorList>
    </citation>
    <scope>NUCLEOTIDE SEQUENCE</scope>
    <source>
        <strain evidence="2">ESR8</strain>
    </source>
</reference>
<evidence type="ECO:0000313" key="3">
    <source>
        <dbReference type="Proteomes" id="UP000644282"/>
    </source>
</evidence>
<evidence type="ECO:0000259" key="1">
    <source>
        <dbReference type="Pfam" id="PF01551"/>
    </source>
</evidence>
<gene>
    <name evidence="2" type="ORF">IQB77_21695</name>
</gene>
<dbReference type="RefSeq" id="WP_193826054.1">
    <property type="nucleotide sequence ID" value="NZ_JADDXF010000524.1"/>
</dbReference>
<dbReference type="AlphaFoldDB" id="A0AA40WF72"/>
<dbReference type="Pfam" id="PF01551">
    <property type="entry name" value="Peptidase_M23"/>
    <property type="match status" value="1"/>
</dbReference>
<accession>A0AA40WF72</accession>
<organism evidence="2 3">
    <name type="scientific">Leptospira interrogans serovar Pomona</name>
    <dbReference type="NCBI Taxonomy" id="44276"/>
    <lineage>
        <taxon>Bacteria</taxon>
        <taxon>Pseudomonadati</taxon>
        <taxon>Spirochaetota</taxon>
        <taxon>Spirochaetia</taxon>
        <taxon>Leptospirales</taxon>
        <taxon>Leptospiraceae</taxon>
        <taxon>Leptospira</taxon>
    </lineage>
</organism>
<comment type="caution">
    <text evidence="2">The sequence shown here is derived from an EMBL/GenBank/DDBJ whole genome shotgun (WGS) entry which is preliminary data.</text>
</comment>
<proteinExistence type="predicted"/>
<feature type="non-terminal residue" evidence="2">
    <location>
        <position position="1"/>
    </location>
</feature>
<dbReference type="InterPro" id="IPR011055">
    <property type="entry name" value="Dup_hybrid_motif"/>
</dbReference>
<dbReference type="PANTHER" id="PTHR21666">
    <property type="entry name" value="PEPTIDASE-RELATED"/>
    <property type="match status" value="1"/>
</dbReference>
<evidence type="ECO:0000313" key="2">
    <source>
        <dbReference type="EMBL" id="MBE8432324.1"/>
    </source>
</evidence>
<sequence length="53" mass="5940">KIFVKDGQQIRKGNLIATVGSTGNVTGPHLHYEVWIGESNRTDPIEYLKVPVY</sequence>
<protein>
    <submittedName>
        <fullName evidence="2">M23 family metallopeptidase</fullName>
    </submittedName>
</protein>
<dbReference type="PANTHER" id="PTHR21666:SF287">
    <property type="entry name" value="CYTOPLASMIC MEMBRANE PROTEIN"/>
    <property type="match status" value="1"/>
</dbReference>
<name>A0AA40WF72_LEPIR</name>
<dbReference type="InterPro" id="IPR050570">
    <property type="entry name" value="Cell_wall_metabolism_enzyme"/>
</dbReference>
<dbReference type="SUPFAM" id="SSF51261">
    <property type="entry name" value="Duplicated hybrid motif"/>
    <property type="match status" value="1"/>
</dbReference>
<dbReference type="EMBL" id="JADDXF010000524">
    <property type="protein sequence ID" value="MBE8432324.1"/>
    <property type="molecule type" value="Genomic_DNA"/>
</dbReference>
<feature type="domain" description="M23ase beta-sheet core" evidence="1">
    <location>
        <begin position="2"/>
        <end position="38"/>
    </location>
</feature>
<dbReference type="Proteomes" id="UP000644282">
    <property type="component" value="Unassembled WGS sequence"/>
</dbReference>
<dbReference type="CDD" id="cd12797">
    <property type="entry name" value="M23_peptidase"/>
    <property type="match status" value="1"/>
</dbReference>